<reference evidence="2 3" key="1">
    <citation type="submission" date="2024-09" db="EMBL/GenBank/DDBJ databases">
        <authorList>
            <person name="Sun Q."/>
            <person name="Mori K."/>
        </authorList>
    </citation>
    <scope>NUCLEOTIDE SEQUENCE [LARGE SCALE GENOMIC DNA]</scope>
    <source>
        <strain evidence="2 3">JCM 13503</strain>
    </source>
</reference>
<dbReference type="RefSeq" id="WP_380014243.1">
    <property type="nucleotide sequence ID" value="NZ_JBHLYR010000059.1"/>
</dbReference>
<evidence type="ECO:0000313" key="2">
    <source>
        <dbReference type="EMBL" id="MFB9994111.1"/>
    </source>
</evidence>
<comment type="caution">
    <text evidence="2">The sequence shown here is derived from an EMBL/GenBank/DDBJ whole genome shotgun (WGS) entry which is preliminary data.</text>
</comment>
<feature type="signal peptide" evidence="1">
    <location>
        <begin position="1"/>
        <end position="21"/>
    </location>
</feature>
<keyword evidence="3" id="KW-1185">Reference proteome</keyword>
<evidence type="ECO:0000256" key="1">
    <source>
        <dbReference type="SAM" id="SignalP"/>
    </source>
</evidence>
<dbReference type="Proteomes" id="UP001589733">
    <property type="component" value="Unassembled WGS sequence"/>
</dbReference>
<keyword evidence="1" id="KW-0732">Signal</keyword>
<dbReference type="PROSITE" id="PS51257">
    <property type="entry name" value="PROKAR_LIPOPROTEIN"/>
    <property type="match status" value="1"/>
</dbReference>
<protein>
    <recommendedName>
        <fullName evidence="4">Lipoprotein</fullName>
    </recommendedName>
</protein>
<feature type="chain" id="PRO_5046869866" description="Lipoprotein" evidence="1">
    <location>
        <begin position="22"/>
        <end position="138"/>
    </location>
</feature>
<gene>
    <name evidence="2" type="ORF">ACFFLM_19310</name>
</gene>
<accession>A0ABV6B2W6</accession>
<evidence type="ECO:0000313" key="3">
    <source>
        <dbReference type="Proteomes" id="UP001589733"/>
    </source>
</evidence>
<organism evidence="2 3">
    <name type="scientific">Deinococcus oregonensis</name>
    <dbReference type="NCBI Taxonomy" id="1805970"/>
    <lineage>
        <taxon>Bacteria</taxon>
        <taxon>Thermotogati</taxon>
        <taxon>Deinococcota</taxon>
        <taxon>Deinococci</taxon>
        <taxon>Deinococcales</taxon>
        <taxon>Deinococcaceae</taxon>
        <taxon>Deinococcus</taxon>
    </lineage>
</organism>
<evidence type="ECO:0008006" key="4">
    <source>
        <dbReference type="Google" id="ProtNLM"/>
    </source>
</evidence>
<name>A0ABV6B2W6_9DEIO</name>
<dbReference type="EMBL" id="JBHLYR010000059">
    <property type="protein sequence ID" value="MFB9994111.1"/>
    <property type="molecule type" value="Genomic_DNA"/>
</dbReference>
<proteinExistence type="predicted"/>
<sequence>MKKLLILPVFALASCAPTVTQSPTYIDSRTYTTTCAAALDEVARVAPTLRPASLGGLGTWPPYTVANRNANTLTLISTSTAYSGAFGGLTPITNSTSSVWSCAEAAGLAALTVSSTGQREDFMRAIHNAFFGAITLPK</sequence>